<dbReference type="InterPro" id="IPR029068">
    <property type="entry name" value="Glyas_Bleomycin-R_OHBP_Dase"/>
</dbReference>
<organism evidence="2 3">
    <name type="scientific">Salarchaeum japonicum</name>
    <dbReference type="NCBI Taxonomy" id="555573"/>
    <lineage>
        <taxon>Archaea</taxon>
        <taxon>Methanobacteriati</taxon>
        <taxon>Methanobacteriota</taxon>
        <taxon>Stenosarchaea group</taxon>
        <taxon>Halobacteria</taxon>
        <taxon>Halobacteriales</taxon>
        <taxon>Halobacteriaceae</taxon>
    </lineage>
</organism>
<keyword evidence="2" id="KW-0560">Oxidoreductase</keyword>
<dbReference type="SUPFAM" id="SSF54593">
    <property type="entry name" value="Glyoxalase/Bleomycin resistance protein/Dihydroxybiphenyl dioxygenase"/>
    <property type="match status" value="1"/>
</dbReference>
<keyword evidence="3" id="KW-1185">Reference proteome</keyword>
<reference evidence="2 3" key="1">
    <citation type="journal article" date="2019" name="Int. J. Syst. Evol. Microbiol.">
        <title>The Global Catalogue of Microorganisms (GCM) 10K type strain sequencing project: providing services to taxonomists for standard genome sequencing and annotation.</title>
        <authorList>
            <consortium name="The Broad Institute Genomics Platform"/>
            <consortium name="The Broad Institute Genome Sequencing Center for Infectious Disease"/>
            <person name="Wu L."/>
            <person name="Ma J."/>
        </authorList>
    </citation>
    <scope>NUCLEOTIDE SEQUENCE [LARGE SCALE GENOMIC DNA]</scope>
    <source>
        <strain evidence="2 3">JCM 16327</strain>
    </source>
</reference>
<dbReference type="Gene3D" id="3.10.180.10">
    <property type="entry name" value="2,3-Dihydroxybiphenyl 1,2-Dioxygenase, domain 1"/>
    <property type="match status" value="2"/>
</dbReference>
<dbReference type="InterPro" id="IPR037523">
    <property type="entry name" value="VOC_core"/>
</dbReference>
<sequence>MPADSPGLHHVTSLVADAQANVDFYTGVLGLRLVKHTVNQKDMLTRHLFYGNASGEPGTVYTCFPYPNEVPARPGKPSVPAAMFAVPPGSLDFWRDRLDAHGTEYETRERLGETALRFSDPAGTTLELVGAASPVEPWTASVPDEHAIRGFHGVTTLPADPYATASTLETFGFSLDGEDGDRVRYRAPGDRATVVDILNRDAEYGREGVGSIQHVALRVPSRDDLMAYHDRLRERDLRVSRVRDRRYFESLYVRDPGGVLWELATETPGYTLDEPREKLGESFVLPEFFADDRDLIESQLPELET</sequence>
<dbReference type="EMBL" id="BAAADU010000002">
    <property type="protein sequence ID" value="GAA0651252.1"/>
    <property type="molecule type" value="Genomic_DNA"/>
</dbReference>
<evidence type="ECO:0000313" key="2">
    <source>
        <dbReference type="EMBL" id="GAA0651252.1"/>
    </source>
</evidence>
<dbReference type="PANTHER" id="PTHR36110:SF4">
    <property type="entry name" value="RING-CLEAVING DIOXYGENASE MHQA-RELATED"/>
    <property type="match status" value="1"/>
</dbReference>
<feature type="domain" description="VOC" evidence="1">
    <location>
        <begin position="7"/>
        <end position="131"/>
    </location>
</feature>
<accession>A0AAV3T1M5</accession>
<proteinExistence type="predicted"/>
<dbReference type="PANTHER" id="PTHR36110">
    <property type="entry name" value="RING-CLEAVING DIOXYGENASE MHQE-RELATED"/>
    <property type="match status" value="1"/>
</dbReference>
<dbReference type="AlphaFoldDB" id="A0AAV3T1M5"/>
<comment type="caution">
    <text evidence="2">The sequence shown here is derived from an EMBL/GenBank/DDBJ whole genome shotgun (WGS) entry which is preliminary data.</text>
</comment>
<evidence type="ECO:0000259" key="1">
    <source>
        <dbReference type="PROSITE" id="PS51819"/>
    </source>
</evidence>
<protein>
    <submittedName>
        <fullName evidence="2">Ring-cleaving dioxygenase</fullName>
    </submittedName>
</protein>
<dbReference type="Proteomes" id="UP001500194">
    <property type="component" value="Unassembled WGS sequence"/>
</dbReference>
<name>A0AAV3T1M5_9EURY</name>
<feature type="domain" description="VOC" evidence="1">
    <location>
        <begin position="150"/>
        <end position="266"/>
    </location>
</feature>
<dbReference type="InterPro" id="IPR004360">
    <property type="entry name" value="Glyas_Fos-R_dOase_dom"/>
</dbReference>
<dbReference type="PROSITE" id="PS51819">
    <property type="entry name" value="VOC"/>
    <property type="match status" value="2"/>
</dbReference>
<dbReference type="RefSeq" id="WP_227261034.1">
    <property type="nucleotide sequence ID" value="NZ_BAAADU010000002.1"/>
</dbReference>
<dbReference type="InterPro" id="IPR052537">
    <property type="entry name" value="Extradiol_RC_dioxygenase"/>
</dbReference>
<evidence type="ECO:0000313" key="3">
    <source>
        <dbReference type="Proteomes" id="UP001500194"/>
    </source>
</evidence>
<gene>
    <name evidence="2" type="ORF">GCM10009019_12750</name>
</gene>
<keyword evidence="2" id="KW-0223">Dioxygenase</keyword>
<dbReference type="GeneID" id="68574056"/>
<dbReference type="GO" id="GO:0051213">
    <property type="term" value="F:dioxygenase activity"/>
    <property type="evidence" value="ECO:0007669"/>
    <property type="project" value="UniProtKB-KW"/>
</dbReference>
<dbReference type="Pfam" id="PF00903">
    <property type="entry name" value="Glyoxalase"/>
    <property type="match status" value="2"/>
</dbReference>